<reference evidence="1 2" key="1">
    <citation type="submission" date="2013-03" db="EMBL/GenBank/DDBJ databases">
        <title>Salinisphaera hydrothermalis C41B8 Genome Sequencing.</title>
        <authorList>
            <person name="Li C."/>
            <person name="Lai Q."/>
            <person name="Shao Z."/>
        </authorList>
    </citation>
    <scope>NUCLEOTIDE SEQUENCE [LARGE SCALE GENOMIC DNA]</scope>
    <source>
        <strain evidence="1 2">C41B8</strain>
    </source>
</reference>
<accession>A0A084IIZ8</accession>
<sequence length="108" mass="12633">MRLDLQDRMDTRFHGVIRLLDFEITQRKALSEDRVQFHVSTTYGLDKDRLEALQKKEHARGRLFGTDMSYGVTQKARRLSGRHDQVTVLYKRTGLDIWQLAGPQPGYQ</sequence>
<dbReference type="AlphaFoldDB" id="A0A084IIZ8"/>
<name>A0A084IIZ8_SALHC</name>
<dbReference type="STRING" id="1304275.C41B8_13745"/>
<evidence type="ECO:0000313" key="1">
    <source>
        <dbReference type="EMBL" id="KEZ76682.1"/>
    </source>
</evidence>
<dbReference type="EMBL" id="APNK01000024">
    <property type="protein sequence ID" value="KEZ76682.1"/>
    <property type="molecule type" value="Genomic_DNA"/>
</dbReference>
<protein>
    <submittedName>
        <fullName evidence="1">Uncharacterized protein</fullName>
    </submittedName>
</protein>
<proteinExistence type="predicted"/>
<dbReference type="RefSeq" id="WP_037339318.1">
    <property type="nucleotide sequence ID" value="NZ_APNK01000024.1"/>
</dbReference>
<organism evidence="1 2">
    <name type="scientific">Salinisphaera hydrothermalis (strain C41B8)</name>
    <dbReference type="NCBI Taxonomy" id="1304275"/>
    <lineage>
        <taxon>Bacteria</taxon>
        <taxon>Pseudomonadati</taxon>
        <taxon>Pseudomonadota</taxon>
        <taxon>Gammaproteobacteria</taxon>
        <taxon>Salinisphaerales</taxon>
        <taxon>Salinisphaeraceae</taxon>
        <taxon>Salinisphaera</taxon>
    </lineage>
</organism>
<dbReference type="Proteomes" id="UP000028302">
    <property type="component" value="Unassembled WGS sequence"/>
</dbReference>
<gene>
    <name evidence="1" type="ORF">C41B8_13745</name>
</gene>
<keyword evidence="2" id="KW-1185">Reference proteome</keyword>
<evidence type="ECO:0000313" key="2">
    <source>
        <dbReference type="Proteomes" id="UP000028302"/>
    </source>
</evidence>
<comment type="caution">
    <text evidence="1">The sequence shown here is derived from an EMBL/GenBank/DDBJ whole genome shotgun (WGS) entry which is preliminary data.</text>
</comment>
<dbReference type="OrthoDB" id="9804769at2"/>